<evidence type="ECO:0000256" key="4">
    <source>
        <dbReference type="ARBA" id="ARBA00023163"/>
    </source>
</evidence>
<dbReference type="PANTHER" id="PTHR30126">
    <property type="entry name" value="HTH-TYPE TRANSCRIPTIONAL REGULATOR"/>
    <property type="match status" value="1"/>
</dbReference>
<dbReference type="SUPFAM" id="SSF46785">
    <property type="entry name" value="Winged helix' DNA-binding domain"/>
    <property type="match status" value="1"/>
</dbReference>
<sequence>MKVKDLTLMQFSLEQLKAFVAVFEKGSFSDAAVKLKKHRTTIGQVITNLEDQLAVDLFERIGRSAEPTPEAKLLYRYARQTIEQASSFDKMALSLSFGQLEEISIAYCRFIPAEPLVAIRKKLAEHFPSMKVHFLVMSKDEIKQAILADKVQIGIVNIDTRSAMTSFDATFLTNVSHSIFTATDHPLQLLPEPERLSHLKSNKQILLEAYIEDGMAEKMILSPNYEVVSDMQLLLNLVSEGVGWAMFPVVTAKQVGAELGIKELPFNELKDDFYVPLALWFPHSKPVLEVKKHIAEVLLQFIEQYRIHRPGVIAR</sequence>
<dbReference type="Gene3D" id="3.40.190.290">
    <property type="match status" value="1"/>
</dbReference>
<dbReference type="Gene3D" id="1.10.10.10">
    <property type="entry name" value="Winged helix-like DNA-binding domain superfamily/Winged helix DNA-binding domain"/>
    <property type="match status" value="1"/>
</dbReference>
<dbReference type="InterPro" id="IPR036390">
    <property type="entry name" value="WH_DNA-bd_sf"/>
</dbReference>
<reference evidence="7" key="1">
    <citation type="journal article" date="2019" name="Int. J. Syst. Evol. Microbiol.">
        <title>The Global Catalogue of Microorganisms (GCM) 10K type strain sequencing project: providing services to taxonomists for standard genome sequencing and annotation.</title>
        <authorList>
            <consortium name="The Broad Institute Genomics Platform"/>
            <consortium name="The Broad Institute Genome Sequencing Center for Infectious Disease"/>
            <person name="Wu L."/>
            <person name="Ma J."/>
        </authorList>
    </citation>
    <scope>NUCLEOTIDE SEQUENCE [LARGE SCALE GENOMIC DNA]</scope>
    <source>
        <strain evidence="7">CGMCC 1.10130</strain>
    </source>
</reference>
<evidence type="ECO:0000313" key="7">
    <source>
        <dbReference type="Proteomes" id="UP000619743"/>
    </source>
</evidence>
<dbReference type="InterPro" id="IPR000847">
    <property type="entry name" value="LysR_HTH_N"/>
</dbReference>
<protein>
    <submittedName>
        <fullName evidence="6">LysR family transcriptional regulator</fullName>
    </submittedName>
</protein>
<evidence type="ECO:0000256" key="3">
    <source>
        <dbReference type="ARBA" id="ARBA00023125"/>
    </source>
</evidence>
<name>A0A8J2U645_9GAMM</name>
<dbReference type="GO" id="GO:0003700">
    <property type="term" value="F:DNA-binding transcription factor activity"/>
    <property type="evidence" value="ECO:0007669"/>
    <property type="project" value="InterPro"/>
</dbReference>
<comment type="similarity">
    <text evidence="1">Belongs to the LysR transcriptional regulatory family.</text>
</comment>
<dbReference type="PANTHER" id="PTHR30126:SF91">
    <property type="entry name" value="LYSR FAMILY TRANSCRIPTIONAL REGULATOR"/>
    <property type="match status" value="1"/>
</dbReference>
<feature type="domain" description="HTH lysR-type" evidence="5">
    <location>
        <begin position="11"/>
        <end position="68"/>
    </location>
</feature>
<dbReference type="GO" id="GO:0000976">
    <property type="term" value="F:transcription cis-regulatory region binding"/>
    <property type="evidence" value="ECO:0007669"/>
    <property type="project" value="TreeGrafter"/>
</dbReference>
<dbReference type="CDD" id="cd05466">
    <property type="entry name" value="PBP2_LTTR_substrate"/>
    <property type="match status" value="1"/>
</dbReference>
<dbReference type="InterPro" id="IPR036388">
    <property type="entry name" value="WH-like_DNA-bd_sf"/>
</dbReference>
<keyword evidence="7" id="KW-1185">Reference proteome</keyword>
<organism evidence="6 7">
    <name type="scientific">Neiella marina</name>
    <dbReference type="NCBI Taxonomy" id="508461"/>
    <lineage>
        <taxon>Bacteria</taxon>
        <taxon>Pseudomonadati</taxon>
        <taxon>Pseudomonadota</taxon>
        <taxon>Gammaproteobacteria</taxon>
        <taxon>Alteromonadales</taxon>
        <taxon>Echinimonadaceae</taxon>
        <taxon>Neiella</taxon>
    </lineage>
</organism>
<evidence type="ECO:0000259" key="5">
    <source>
        <dbReference type="PROSITE" id="PS50931"/>
    </source>
</evidence>
<evidence type="ECO:0000256" key="2">
    <source>
        <dbReference type="ARBA" id="ARBA00023015"/>
    </source>
</evidence>
<keyword evidence="2" id="KW-0805">Transcription regulation</keyword>
<evidence type="ECO:0000313" key="6">
    <source>
        <dbReference type="EMBL" id="GGA81313.1"/>
    </source>
</evidence>
<accession>A0A8J2U645</accession>
<comment type="caution">
    <text evidence="6">The sequence shown here is derived from an EMBL/GenBank/DDBJ whole genome shotgun (WGS) entry which is preliminary data.</text>
</comment>
<dbReference type="InterPro" id="IPR005119">
    <property type="entry name" value="LysR_subst-bd"/>
</dbReference>
<gene>
    <name evidence="6" type="ORF">GCM10011369_24080</name>
</gene>
<evidence type="ECO:0000256" key="1">
    <source>
        <dbReference type="ARBA" id="ARBA00009437"/>
    </source>
</evidence>
<dbReference type="Pfam" id="PF03466">
    <property type="entry name" value="LysR_substrate"/>
    <property type="match status" value="1"/>
</dbReference>
<dbReference type="SUPFAM" id="SSF53850">
    <property type="entry name" value="Periplasmic binding protein-like II"/>
    <property type="match status" value="1"/>
</dbReference>
<proteinExistence type="inferred from homology"/>
<keyword evidence="4" id="KW-0804">Transcription</keyword>
<dbReference type="EMBL" id="BMDX01000012">
    <property type="protein sequence ID" value="GGA81313.1"/>
    <property type="molecule type" value="Genomic_DNA"/>
</dbReference>
<dbReference type="PROSITE" id="PS50931">
    <property type="entry name" value="HTH_LYSR"/>
    <property type="match status" value="1"/>
</dbReference>
<dbReference type="Proteomes" id="UP000619743">
    <property type="component" value="Unassembled WGS sequence"/>
</dbReference>
<dbReference type="Pfam" id="PF00126">
    <property type="entry name" value="HTH_1"/>
    <property type="match status" value="1"/>
</dbReference>
<dbReference type="AlphaFoldDB" id="A0A8J2U645"/>
<keyword evidence="3" id="KW-0238">DNA-binding</keyword>